<dbReference type="EMBL" id="QWDD01000001">
    <property type="protein sequence ID" value="RNJ49424.1"/>
    <property type="molecule type" value="Genomic_DNA"/>
</dbReference>
<gene>
    <name evidence="7" type="ORF">D1O30_07205</name>
</gene>
<dbReference type="PANTHER" id="PTHR10133:SF27">
    <property type="entry name" value="DNA POLYMERASE NU"/>
    <property type="match status" value="1"/>
</dbReference>
<comment type="subunit">
    <text evidence="1">Single-chain monomer with multiple functions.</text>
</comment>
<evidence type="ECO:0000313" key="7">
    <source>
        <dbReference type="EMBL" id="RNJ49424.1"/>
    </source>
</evidence>
<feature type="domain" description="DNA-directed DNA polymerase family A palm" evidence="6">
    <location>
        <begin position="375"/>
        <end position="666"/>
    </location>
</feature>
<keyword evidence="4" id="KW-0269">Exonuclease</keyword>
<dbReference type="AlphaFoldDB" id="A0A3M9XN51"/>
<organism evidence="7 8">
    <name type="scientific">Methylocystis hirsuta</name>
    <dbReference type="NCBI Taxonomy" id="369798"/>
    <lineage>
        <taxon>Bacteria</taxon>
        <taxon>Pseudomonadati</taxon>
        <taxon>Pseudomonadota</taxon>
        <taxon>Alphaproteobacteria</taxon>
        <taxon>Hyphomicrobiales</taxon>
        <taxon>Methylocystaceae</taxon>
        <taxon>Methylocystis</taxon>
    </lineage>
</organism>
<protein>
    <recommendedName>
        <fullName evidence="2">DNA-directed DNA polymerase</fullName>
        <ecNumber evidence="2">2.7.7.7</ecNumber>
    </recommendedName>
</protein>
<dbReference type="PANTHER" id="PTHR10133">
    <property type="entry name" value="DNA POLYMERASE I"/>
    <property type="match status" value="1"/>
</dbReference>
<keyword evidence="4" id="KW-0378">Hydrolase</keyword>
<dbReference type="GO" id="GO:0004527">
    <property type="term" value="F:exonuclease activity"/>
    <property type="evidence" value="ECO:0007669"/>
    <property type="project" value="UniProtKB-KW"/>
</dbReference>
<keyword evidence="4" id="KW-0540">Nuclease</keyword>
<dbReference type="GO" id="GO:0006261">
    <property type="term" value="P:DNA-templated DNA replication"/>
    <property type="evidence" value="ECO:0007669"/>
    <property type="project" value="InterPro"/>
</dbReference>
<dbReference type="OrthoDB" id="9764911at2"/>
<evidence type="ECO:0000256" key="5">
    <source>
        <dbReference type="ARBA" id="ARBA00049244"/>
    </source>
</evidence>
<accession>A0A3M9XN51</accession>
<dbReference type="GO" id="GO:0003887">
    <property type="term" value="F:DNA-directed DNA polymerase activity"/>
    <property type="evidence" value="ECO:0007669"/>
    <property type="project" value="UniProtKB-EC"/>
</dbReference>
<evidence type="ECO:0000313" key="8">
    <source>
        <dbReference type="Proteomes" id="UP000268623"/>
    </source>
</evidence>
<dbReference type="InterPro" id="IPR043502">
    <property type="entry name" value="DNA/RNA_pol_sf"/>
</dbReference>
<dbReference type="Gene3D" id="1.10.150.20">
    <property type="entry name" value="5' to 3' exonuclease, C-terminal subdomain"/>
    <property type="match status" value="1"/>
</dbReference>
<dbReference type="Pfam" id="PF00476">
    <property type="entry name" value="DNA_pol_A"/>
    <property type="match status" value="1"/>
</dbReference>
<keyword evidence="3" id="KW-0235">DNA replication</keyword>
<sequence>MAELSCDFETYCDLDLKKVGAHKYAMHESADVLCLALAINDEEPRLWIPGDPIPDDVFDHIIDGGAIRAWNAEFERLFFTYVMGPKYGWPTPDRRQFFCTMTEALAMGMPGQLGMCASAMSLPQRKDDVGRRIMMQLCRPRKPTKKNPSTRFTPQNAPGKFSVLYDYCKQDVRVERDIKKNLVRLKANEQERYWLAGEINDRGVPIDLDLIEKAQAVVDQHMKLLDARMAALTNNTVSACTQTKELAKWLGAQGLQWPANELPSVAKDPVFRLLARDDLTDEQREALLLRQEAGKTSTAKLGSFRSHMCDDGTVKGSIQFNGASTGRDAARGVQVQNFPRPNKKTKISQVITDIFDDYDADLISVFHGPPLSIVADILRSCIKAPSGKKFYSCDAAQIEARMTAYLAGEHKVLDAFRAYDRKEGPDIYTVAASGIYNVPAVKIDPEGEQRQAGKVSVLALGFGGGVGAFASMARIYQLDLRKAFSPVWGLASSERREKALDAYAQRGRGSGMHKEAWLASELIKVAWRVDNPNIRDAWPACEEAAVNALKHPGTTHCACKLAFRASGSFLRMVLPSGRSLFFPMARLVYETNQWGKKAPKIYFYAIDAFTRQWMEFSLWGGTTFQNAVQAASRDALFDSVERLEAAGYPNIFRVHDEVINITDEGFGSLAEFRELFIQEPAWAPGLPINGSGWEGERYRK</sequence>
<keyword evidence="8" id="KW-1185">Reference proteome</keyword>
<evidence type="ECO:0000256" key="1">
    <source>
        <dbReference type="ARBA" id="ARBA00011541"/>
    </source>
</evidence>
<dbReference type="EC" id="2.7.7.7" evidence="2"/>
<dbReference type="RefSeq" id="WP_123175390.1">
    <property type="nucleotide sequence ID" value="NZ_QWDD01000001.1"/>
</dbReference>
<dbReference type="SMART" id="SM00482">
    <property type="entry name" value="POLAc"/>
    <property type="match status" value="1"/>
</dbReference>
<proteinExistence type="predicted"/>
<reference evidence="7 8" key="1">
    <citation type="submission" date="2018-08" db="EMBL/GenBank/DDBJ databases">
        <title>Genome sequence of Methylocystis hirsuta CSC1, a methanotroph able to accumulate PHAs.</title>
        <authorList>
            <person name="Bordel S."/>
            <person name="Rodriguez E."/>
            <person name="Gancedo J."/>
            <person name="Munoz R."/>
        </authorList>
    </citation>
    <scope>NUCLEOTIDE SEQUENCE [LARGE SCALE GENOMIC DNA]</scope>
    <source>
        <strain evidence="7 8">CSC1</strain>
    </source>
</reference>
<evidence type="ECO:0000256" key="2">
    <source>
        <dbReference type="ARBA" id="ARBA00012417"/>
    </source>
</evidence>
<evidence type="ECO:0000256" key="4">
    <source>
        <dbReference type="ARBA" id="ARBA00022839"/>
    </source>
</evidence>
<dbReference type="GO" id="GO:0006302">
    <property type="term" value="P:double-strand break repair"/>
    <property type="evidence" value="ECO:0007669"/>
    <property type="project" value="TreeGrafter"/>
</dbReference>
<comment type="caution">
    <text evidence="7">The sequence shown here is derived from an EMBL/GenBank/DDBJ whole genome shotgun (WGS) entry which is preliminary data.</text>
</comment>
<dbReference type="Proteomes" id="UP000268623">
    <property type="component" value="Unassembled WGS sequence"/>
</dbReference>
<dbReference type="InterPro" id="IPR002298">
    <property type="entry name" value="DNA_polymerase_A"/>
</dbReference>
<name>A0A3M9XN51_9HYPH</name>
<dbReference type="InterPro" id="IPR001098">
    <property type="entry name" value="DNA-dir_DNA_pol_A_palm_dom"/>
</dbReference>
<comment type="catalytic activity">
    <reaction evidence="5">
        <text>DNA(n) + a 2'-deoxyribonucleoside 5'-triphosphate = DNA(n+1) + diphosphate</text>
        <dbReference type="Rhea" id="RHEA:22508"/>
        <dbReference type="Rhea" id="RHEA-COMP:17339"/>
        <dbReference type="Rhea" id="RHEA-COMP:17340"/>
        <dbReference type="ChEBI" id="CHEBI:33019"/>
        <dbReference type="ChEBI" id="CHEBI:61560"/>
        <dbReference type="ChEBI" id="CHEBI:173112"/>
        <dbReference type="EC" id="2.7.7.7"/>
    </reaction>
</comment>
<evidence type="ECO:0000259" key="6">
    <source>
        <dbReference type="SMART" id="SM00482"/>
    </source>
</evidence>
<dbReference type="GO" id="GO:0003677">
    <property type="term" value="F:DNA binding"/>
    <property type="evidence" value="ECO:0007669"/>
    <property type="project" value="InterPro"/>
</dbReference>
<dbReference type="SUPFAM" id="SSF56672">
    <property type="entry name" value="DNA/RNA polymerases"/>
    <property type="match status" value="1"/>
</dbReference>
<evidence type="ECO:0000256" key="3">
    <source>
        <dbReference type="ARBA" id="ARBA00022705"/>
    </source>
</evidence>